<keyword evidence="3" id="KW-1185">Reference proteome</keyword>
<keyword evidence="1" id="KW-0812">Transmembrane</keyword>
<evidence type="ECO:0000313" key="2">
    <source>
        <dbReference type="EMBL" id="MDQ0514359.1"/>
    </source>
</evidence>
<dbReference type="Proteomes" id="UP001240643">
    <property type="component" value="Unassembled WGS sequence"/>
</dbReference>
<feature type="transmembrane region" description="Helical" evidence="1">
    <location>
        <begin position="263"/>
        <end position="282"/>
    </location>
</feature>
<keyword evidence="1" id="KW-1133">Transmembrane helix</keyword>
<reference evidence="2" key="1">
    <citation type="submission" date="2023-07" db="EMBL/GenBank/DDBJ databases">
        <title>Genomic Encyclopedia of Type Strains, Phase IV (KMG-IV): sequencing the most valuable type-strain genomes for metagenomic binning, comparative biology and taxonomic classification.</title>
        <authorList>
            <person name="Goeker M."/>
        </authorList>
    </citation>
    <scope>NUCLEOTIDE SEQUENCE [LARGE SCALE GENOMIC DNA]</scope>
    <source>
        <strain evidence="2">DSM 21204</strain>
    </source>
</reference>
<name>A0ABU0M078_9BACT</name>
<accession>A0ABU0M078</accession>
<dbReference type="RefSeq" id="WP_307292007.1">
    <property type="nucleotide sequence ID" value="NZ_JAUSWO010000001.1"/>
</dbReference>
<protein>
    <submittedName>
        <fullName evidence="2">Uncharacterized protein</fullName>
    </submittedName>
</protein>
<evidence type="ECO:0000313" key="3">
    <source>
        <dbReference type="Proteomes" id="UP001240643"/>
    </source>
</evidence>
<proteinExistence type="predicted"/>
<keyword evidence="1" id="KW-0472">Membrane</keyword>
<evidence type="ECO:0000256" key="1">
    <source>
        <dbReference type="SAM" id="Phobius"/>
    </source>
</evidence>
<organism evidence="2 3">
    <name type="scientific">Mycoplasmoides fastidiosum</name>
    <dbReference type="NCBI Taxonomy" id="92758"/>
    <lineage>
        <taxon>Bacteria</taxon>
        <taxon>Bacillati</taxon>
        <taxon>Mycoplasmatota</taxon>
        <taxon>Mycoplasmoidales</taxon>
        <taxon>Mycoplasmoidaceae</taxon>
        <taxon>Mycoplasmoides</taxon>
    </lineage>
</organism>
<gene>
    <name evidence="2" type="ORF">J2Z62_000797</name>
</gene>
<comment type="caution">
    <text evidence="2">The sequence shown here is derived from an EMBL/GenBank/DDBJ whole genome shotgun (WGS) entry which is preliminary data.</text>
</comment>
<sequence>MFLGRDLADIKNIIIKTDTKLIPFLGNLAKTGIWAVTTAVSLNKNNQTSTANAYNDLDLKYVQYNKQTKIYTDVRFALFPSLFRLDQEQNNCFALTEIDSFLTKFLSTQTIPTVVANILEKSVDGSVFKNKWCAACKKLRVFQGLFNHALSLIIKIFNPNLNWGLGIYDLSPTANIFSEIIAGSNLKIGYQHSNRINVTGDIITYLPNRNYKNFSALKTMHTSGSVIHVIGNQNTFNNNHYSIEASTDTELQNSNQQFWRIHWPWTLIILIVLVMALDYAIWHYQYTIDSVKFMQEERNNICSCLTQLRLTNVRKAVVHD</sequence>
<dbReference type="EMBL" id="JAUSWO010000001">
    <property type="protein sequence ID" value="MDQ0514359.1"/>
    <property type="molecule type" value="Genomic_DNA"/>
</dbReference>